<keyword evidence="5" id="KW-1185">Reference proteome</keyword>
<dbReference type="GO" id="GO:0085020">
    <property type="term" value="P:protein K6-linked ubiquitination"/>
    <property type="evidence" value="ECO:0007669"/>
    <property type="project" value="TreeGrafter"/>
</dbReference>
<dbReference type="PROSITE" id="PS50297">
    <property type="entry name" value="ANK_REP_REGION"/>
    <property type="match status" value="1"/>
</dbReference>
<dbReference type="OrthoDB" id="19174at2759"/>
<dbReference type="PANTHER" id="PTHR24171">
    <property type="entry name" value="ANKYRIN REPEAT DOMAIN-CONTAINING PROTEIN 39-RELATED"/>
    <property type="match status" value="1"/>
</dbReference>
<proteinExistence type="predicted"/>
<name>A0A875S7X4_EENNA</name>
<dbReference type="KEGG" id="bnn:FOA43_003408"/>
<dbReference type="Pfam" id="PF12796">
    <property type="entry name" value="Ank_2"/>
    <property type="match status" value="1"/>
</dbReference>
<dbReference type="Proteomes" id="UP000662931">
    <property type="component" value="Chromosome 4"/>
</dbReference>
<dbReference type="SUPFAM" id="SSF48403">
    <property type="entry name" value="Ankyrin repeat"/>
    <property type="match status" value="1"/>
</dbReference>
<evidence type="ECO:0008006" key="6">
    <source>
        <dbReference type="Google" id="ProtNLM"/>
    </source>
</evidence>
<dbReference type="Gene3D" id="1.25.40.20">
    <property type="entry name" value="Ankyrin repeat-containing domain"/>
    <property type="match status" value="1"/>
</dbReference>
<gene>
    <name evidence="4" type="ORF">FOA43_003408</name>
</gene>
<organism evidence="4 5">
    <name type="scientific">Eeniella nana</name>
    <name type="common">Yeast</name>
    <name type="synonym">Brettanomyces nanus</name>
    <dbReference type="NCBI Taxonomy" id="13502"/>
    <lineage>
        <taxon>Eukaryota</taxon>
        <taxon>Fungi</taxon>
        <taxon>Dikarya</taxon>
        <taxon>Ascomycota</taxon>
        <taxon>Saccharomycotina</taxon>
        <taxon>Pichiomycetes</taxon>
        <taxon>Pichiales</taxon>
        <taxon>Pichiaceae</taxon>
        <taxon>Brettanomyces</taxon>
    </lineage>
</organism>
<dbReference type="EMBL" id="CP064815">
    <property type="protein sequence ID" value="QPG76022.1"/>
    <property type="molecule type" value="Genomic_DNA"/>
</dbReference>
<reference evidence="4" key="1">
    <citation type="submission" date="2020-10" db="EMBL/GenBank/DDBJ databases">
        <authorList>
            <person name="Roach M.J.R."/>
        </authorList>
    </citation>
    <scope>NUCLEOTIDE SEQUENCE</scope>
    <source>
        <strain evidence="4">CBS 1945</strain>
    </source>
</reference>
<dbReference type="InterPro" id="IPR036770">
    <property type="entry name" value="Ankyrin_rpt-contain_sf"/>
</dbReference>
<dbReference type="GeneID" id="62196808"/>
<evidence type="ECO:0000256" key="2">
    <source>
        <dbReference type="ARBA" id="ARBA00023043"/>
    </source>
</evidence>
<dbReference type="RefSeq" id="XP_038779587.1">
    <property type="nucleotide sequence ID" value="XM_038923659.1"/>
</dbReference>
<keyword evidence="2 3" id="KW-0040">ANK repeat</keyword>
<dbReference type="InterPro" id="IPR002110">
    <property type="entry name" value="Ankyrin_rpt"/>
</dbReference>
<keyword evidence="1" id="KW-0677">Repeat</keyword>
<dbReference type="PANTHER" id="PTHR24171:SF8">
    <property type="entry name" value="BRCA1-ASSOCIATED RING DOMAIN PROTEIN 1"/>
    <property type="match status" value="1"/>
</dbReference>
<sequence length="219" mass="24407">MSTNIWIATADDKRDVVKSLIETGRFTANSKDANGYTPMHAAASYGNNDLLEYLILKGGDVNIQDNDGDTPLHHTESLATAKLLIEKNNADYTVRNSDGQTALEALLDDNDSPELIQYLQSLQTNTSARGSLPLPLNENMSLPNGEEVKMYLSGLREEDSPELTKRRQELEQIMTQADISESEKDEQLKMYVMNALSQNIQGIKGEEDASTDHMSKKRR</sequence>
<protein>
    <recommendedName>
        <fullName evidence="6">Ankyrin repeat-containing protein</fullName>
    </recommendedName>
</protein>
<dbReference type="GO" id="GO:0004842">
    <property type="term" value="F:ubiquitin-protein transferase activity"/>
    <property type="evidence" value="ECO:0007669"/>
    <property type="project" value="TreeGrafter"/>
</dbReference>
<evidence type="ECO:0000313" key="5">
    <source>
        <dbReference type="Proteomes" id="UP000662931"/>
    </source>
</evidence>
<evidence type="ECO:0000256" key="3">
    <source>
        <dbReference type="PROSITE-ProRule" id="PRU00023"/>
    </source>
</evidence>
<dbReference type="PROSITE" id="PS50088">
    <property type="entry name" value="ANK_REPEAT"/>
    <property type="match status" value="1"/>
</dbReference>
<evidence type="ECO:0000256" key="1">
    <source>
        <dbReference type="ARBA" id="ARBA00022737"/>
    </source>
</evidence>
<accession>A0A875S7X4</accession>
<dbReference type="AlphaFoldDB" id="A0A875S7X4"/>
<feature type="repeat" description="ANK" evidence="3">
    <location>
        <begin position="34"/>
        <end position="66"/>
    </location>
</feature>
<evidence type="ECO:0000313" key="4">
    <source>
        <dbReference type="EMBL" id="QPG76022.1"/>
    </source>
</evidence>
<dbReference type="SMART" id="SM00248">
    <property type="entry name" value="ANK"/>
    <property type="match status" value="3"/>
</dbReference>